<proteinExistence type="predicted"/>
<dbReference type="Proteomes" id="UP000318538">
    <property type="component" value="Chromosome"/>
</dbReference>
<reference evidence="1 2" key="1">
    <citation type="submission" date="2019-02" db="EMBL/GenBank/DDBJ databases">
        <title>Deep-cultivation of Planctomycetes and their phenomic and genomic characterization uncovers novel biology.</title>
        <authorList>
            <person name="Wiegand S."/>
            <person name="Jogler M."/>
            <person name="Boedeker C."/>
            <person name="Pinto D."/>
            <person name="Vollmers J."/>
            <person name="Rivas-Marin E."/>
            <person name="Kohn T."/>
            <person name="Peeters S.H."/>
            <person name="Heuer A."/>
            <person name="Rast P."/>
            <person name="Oberbeckmann S."/>
            <person name="Bunk B."/>
            <person name="Jeske O."/>
            <person name="Meyerdierks A."/>
            <person name="Storesund J.E."/>
            <person name="Kallscheuer N."/>
            <person name="Luecker S."/>
            <person name="Lage O.M."/>
            <person name="Pohl T."/>
            <person name="Merkel B.J."/>
            <person name="Hornburger P."/>
            <person name="Mueller R.-W."/>
            <person name="Bruemmer F."/>
            <person name="Labrenz M."/>
            <person name="Spormann A.M."/>
            <person name="Op den Camp H."/>
            <person name="Overmann J."/>
            <person name="Amann R."/>
            <person name="Jetten M.S.M."/>
            <person name="Mascher T."/>
            <person name="Medema M.H."/>
            <person name="Devos D.P."/>
            <person name="Kaster A.-K."/>
            <person name="Ovreas L."/>
            <person name="Rohde M."/>
            <person name="Galperin M.Y."/>
            <person name="Jogler C."/>
        </authorList>
    </citation>
    <scope>NUCLEOTIDE SEQUENCE [LARGE SCALE GENOMIC DNA]</scope>
    <source>
        <strain evidence="1 2">K22_7</strain>
    </source>
</reference>
<protein>
    <submittedName>
        <fullName evidence="1">Uncharacterized protein</fullName>
    </submittedName>
</protein>
<dbReference type="KEGG" id="rlc:K227x_39420"/>
<sequence length="104" mass="11383">MPTETLISVLPTDDDHNRLVIVIQRGEPDDCESGGDRMMLRQESYSPDVGWFTQSCLPIQPEQMAGLKAALTGNSARNLHRPSRSHFEASPVLSFCEAAAARVG</sequence>
<evidence type="ECO:0000313" key="2">
    <source>
        <dbReference type="Proteomes" id="UP000318538"/>
    </source>
</evidence>
<organism evidence="1 2">
    <name type="scientific">Rubripirellula lacrimiformis</name>
    <dbReference type="NCBI Taxonomy" id="1930273"/>
    <lineage>
        <taxon>Bacteria</taxon>
        <taxon>Pseudomonadati</taxon>
        <taxon>Planctomycetota</taxon>
        <taxon>Planctomycetia</taxon>
        <taxon>Pirellulales</taxon>
        <taxon>Pirellulaceae</taxon>
        <taxon>Rubripirellula</taxon>
    </lineage>
</organism>
<name>A0A517NEI6_9BACT</name>
<dbReference type="OrthoDB" id="289070at2"/>
<accession>A0A517NEI6</accession>
<gene>
    <name evidence="1" type="ORF">K227x_39420</name>
</gene>
<dbReference type="EMBL" id="CP036525">
    <property type="protein sequence ID" value="QDT05541.1"/>
    <property type="molecule type" value="Genomic_DNA"/>
</dbReference>
<dbReference type="RefSeq" id="WP_145171732.1">
    <property type="nucleotide sequence ID" value="NZ_CP036525.1"/>
</dbReference>
<dbReference type="AlphaFoldDB" id="A0A517NEI6"/>
<keyword evidence="2" id="KW-1185">Reference proteome</keyword>
<evidence type="ECO:0000313" key="1">
    <source>
        <dbReference type="EMBL" id="QDT05541.1"/>
    </source>
</evidence>